<comment type="caution">
    <text evidence="2">The sequence shown here is derived from an EMBL/GenBank/DDBJ whole genome shotgun (WGS) entry which is preliminary data.</text>
</comment>
<dbReference type="AlphaFoldDB" id="A0A4Q7LSC7"/>
<proteinExistence type="predicted"/>
<keyword evidence="3" id="KW-1185">Reference proteome</keyword>
<name>A0A4Q7LSC7_9MICO</name>
<reference evidence="2 3" key="1">
    <citation type="journal article" date="2015" name="Stand. Genomic Sci.">
        <title>Genomic Encyclopedia of Bacterial and Archaeal Type Strains, Phase III: the genomes of soil and plant-associated and newly described type strains.</title>
        <authorList>
            <person name="Whitman W.B."/>
            <person name="Woyke T."/>
            <person name="Klenk H.P."/>
            <person name="Zhou Y."/>
            <person name="Lilburn T.G."/>
            <person name="Beck B.J."/>
            <person name="De Vos P."/>
            <person name="Vandamme P."/>
            <person name="Eisen J.A."/>
            <person name="Garrity G."/>
            <person name="Hugenholtz P."/>
            <person name="Kyrpides N.C."/>
        </authorList>
    </citation>
    <scope>NUCLEOTIDE SEQUENCE [LARGE SCALE GENOMIC DNA]</scope>
    <source>
        <strain evidence="2 3">CV2</strain>
    </source>
</reference>
<dbReference type="Pfam" id="PF12688">
    <property type="entry name" value="TPR_5"/>
    <property type="match status" value="1"/>
</dbReference>
<feature type="domain" description="Tetratrico peptide repeat group 5" evidence="1">
    <location>
        <begin position="42"/>
        <end position="157"/>
    </location>
</feature>
<dbReference type="Proteomes" id="UP000293519">
    <property type="component" value="Unassembled WGS sequence"/>
</dbReference>
<protein>
    <submittedName>
        <fullName evidence="2">Tetratricopeptide repeat protein</fullName>
    </submittedName>
</protein>
<evidence type="ECO:0000313" key="2">
    <source>
        <dbReference type="EMBL" id="RZS56529.1"/>
    </source>
</evidence>
<evidence type="ECO:0000313" key="3">
    <source>
        <dbReference type="Proteomes" id="UP000293519"/>
    </source>
</evidence>
<dbReference type="OrthoDB" id="193829at2"/>
<dbReference type="Gene3D" id="1.25.40.10">
    <property type="entry name" value="Tetratricopeptide repeat domain"/>
    <property type="match status" value="1"/>
</dbReference>
<dbReference type="InterPro" id="IPR011990">
    <property type="entry name" value="TPR-like_helical_dom_sf"/>
</dbReference>
<organism evidence="2 3">
    <name type="scientific">Microcella putealis</name>
    <dbReference type="NCBI Taxonomy" id="337005"/>
    <lineage>
        <taxon>Bacteria</taxon>
        <taxon>Bacillati</taxon>
        <taxon>Actinomycetota</taxon>
        <taxon>Actinomycetes</taxon>
        <taxon>Micrococcales</taxon>
        <taxon>Microbacteriaceae</taxon>
        <taxon>Microcella</taxon>
    </lineage>
</organism>
<dbReference type="InterPro" id="IPR041656">
    <property type="entry name" value="TPR_5"/>
</dbReference>
<accession>A0A4Q7LSC7</accession>
<gene>
    <name evidence="2" type="ORF">EV141_1993</name>
</gene>
<dbReference type="RefSeq" id="WP_130485760.1">
    <property type="nucleotide sequence ID" value="NZ_SGWW01000003.1"/>
</dbReference>
<dbReference type="EMBL" id="SGWW01000003">
    <property type="protein sequence ID" value="RZS56529.1"/>
    <property type="molecule type" value="Genomic_DNA"/>
</dbReference>
<dbReference type="SUPFAM" id="SSF48452">
    <property type="entry name" value="TPR-like"/>
    <property type="match status" value="1"/>
</dbReference>
<evidence type="ECO:0000259" key="1">
    <source>
        <dbReference type="Pfam" id="PF12688"/>
    </source>
</evidence>
<sequence>MGIDPESERRLAAFWESLDDDAELAEADARLLAIIDGFPVARILFERASLRDALGFEADAVPLYEAAIAAGLASPDRERAVIQLASSLRNLSRAEEGLAQLLPLVEDAAVGAQASAFAALCLIDLGRNAEAARLALGALAPRLPEYGRAVASYVGELPDLE</sequence>